<dbReference type="InterPro" id="IPR002347">
    <property type="entry name" value="SDR_fam"/>
</dbReference>
<dbReference type="Pfam" id="PF13561">
    <property type="entry name" value="adh_short_C2"/>
    <property type="match status" value="1"/>
</dbReference>
<dbReference type="PANTHER" id="PTHR42879:SF6">
    <property type="entry name" value="NADPH-DEPENDENT REDUCTASE BACG"/>
    <property type="match status" value="1"/>
</dbReference>
<dbReference type="PANTHER" id="PTHR42879">
    <property type="entry name" value="3-OXOACYL-(ACYL-CARRIER-PROTEIN) REDUCTASE"/>
    <property type="match status" value="1"/>
</dbReference>
<sequence>MDLGLRGRRALVMGASKGLGRAVAEGLAAEGATLCVASRDLAALQTLAVTLSAASGAPAYAIAADVADEAAMDRLADEAVLRMGGVDILVLNHGGPPVGPALELDLAELKAQFAKMVVAPIRLAMRLLPGMRERRWGRIITIGSSGMVQPLPNMVLSNTLRAAIVGWNKTLANEVAADGVTCNILAPGSILTDRTKDTVGFMARKEGISFEEAMAKRAATIPAGRLGTPEEYGAVATFLASERASYITGSIVRCDGGIVRGF</sequence>
<accession>A0A975U0U1</accession>
<dbReference type="InterPro" id="IPR050259">
    <property type="entry name" value="SDR"/>
</dbReference>
<dbReference type="CDD" id="cd05344">
    <property type="entry name" value="BKR_like_SDR_like"/>
    <property type="match status" value="1"/>
</dbReference>
<comment type="similarity">
    <text evidence="1">Belongs to the short-chain dehydrogenases/reductases (SDR) family.</text>
</comment>
<gene>
    <name evidence="2" type="ORF">KO353_12880</name>
</gene>
<name>A0A975U0U1_9PROT</name>
<organism evidence="2 3">
    <name type="scientific">Elioraea tepida</name>
    <dbReference type="NCBI Taxonomy" id="2843330"/>
    <lineage>
        <taxon>Bacteria</taxon>
        <taxon>Pseudomonadati</taxon>
        <taxon>Pseudomonadota</taxon>
        <taxon>Alphaproteobacteria</taxon>
        <taxon>Acetobacterales</taxon>
        <taxon>Elioraeaceae</taxon>
        <taxon>Elioraea</taxon>
    </lineage>
</organism>
<dbReference type="KEGG" id="elio:KO353_12880"/>
<dbReference type="FunFam" id="3.40.50.720:FF:000084">
    <property type="entry name" value="Short-chain dehydrogenase reductase"/>
    <property type="match status" value="1"/>
</dbReference>
<keyword evidence="3" id="KW-1185">Reference proteome</keyword>
<evidence type="ECO:0000256" key="1">
    <source>
        <dbReference type="ARBA" id="ARBA00006484"/>
    </source>
</evidence>
<dbReference type="AlphaFoldDB" id="A0A975U0U1"/>
<proteinExistence type="inferred from homology"/>
<evidence type="ECO:0000313" key="3">
    <source>
        <dbReference type="Proteomes" id="UP000694001"/>
    </source>
</evidence>
<reference evidence="2" key="1">
    <citation type="submission" date="2021-06" db="EMBL/GenBank/DDBJ databases">
        <title>Elioraea tepida, sp. nov., a moderately thermophilic aerobic anoxygenic phototrophic bacterium isolated from an alkaline siliceous hot spring mat community in Yellowstone National Park, WY, USA.</title>
        <authorList>
            <person name="Saini M.K."/>
            <person name="Yoshida S."/>
            <person name="Sebastian A."/>
            <person name="Hirose S."/>
            <person name="Hara E."/>
            <person name="Tamaki H."/>
            <person name="Soulier N.T."/>
            <person name="Albert I."/>
            <person name="Hanada S."/>
            <person name="Bryant D.A."/>
            <person name="Tank M."/>
        </authorList>
    </citation>
    <scope>NUCLEOTIDE SEQUENCE</scope>
    <source>
        <strain evidence="2">MS-P2</strain>
    </source>
</reference>
<dbReference type="Proteomes" id="UP000694001">
    <property type="component" value="Chromosome"/>
</dbReference>
<protein>
    <submittedName>
        <fullName evidence="2">SDR family oxidoreductase</fullName>
    </submittedName>
</protein>
<evidence type="ECO:0000313" key="2">
    <source>
        <dbReference type="EMBL" id="QXM24150.1"/>
    </source>
</evidence>
<dbReference type="EMBL" id="CP076448">
    <property type="protein sequence ID" value="QXM24150.1"/>
    <property type="molecule type" value="Genomic_DNA"/>
</dbReference>
<dbReference type="RefSeq" id="WP_218285126.1">
    <property type="nucleotide sequence ID" value="NZ_CP076448.1"/>
</dbReference>